<dbReference type="Proteomes" id="UP001596267">
    <property type="component" value="Unassembled WGS sequence"/>
</dbReference>
<keyword evidence="1" id="KW-0732">Signal</keyword>
<dbReference type="InterPro" id="IPR025987">
    <property type="entry name" value="GW_dom"/>
</dbReference>
<dbReference type="InterPro" id="IPR038200">
    <property type="entry name" value="GW_dom_sf"/>
</dbReference>
<evidence type="ECO:0000259" key="2">
    <source>
        <dbReference type="PROSITE" id="PS51780"/>
    </source>
</evidence>
<evidence type="ECO:0000313" key="4">
    <source>
        <dbReference type="Proteomes" id="UP001596267"/>
    </source>
</evidence>
<keyword evidence="4" id="KW-1185">Reference proteome</keyword>
<dbReference type="RefSeq" id="WP_253053010.1">
    <property type="nucleotide sequence ID" value="NZ_JAMXWN010000003.1"/>
</dbReference>
<protein>
    <submittedName>
        <fullName evidence="3">GW dipeptide domain-containing protein</fullName>
    </submittedName>
</protein>
<gene>
    <name evidence="3" type="ORF">ACFP7A_05760</name>
</gene>
<accession>A0ABW1WES0</accession>
<name>A0ABW1WES0_9BACL</name>
<dbReference type="Gene3D" id="2.30.30.170">
    <property type="match status" value="2"/>
</dbReference>
<comment type="caution">
    <text evidence="3">The sequence shown here is derived from an EMBL/GenBank/DDBJ whole genome shotgun (WGS) entry which is preliminary data.</text>
</comment>
<organism evidence="3 4">
    <name type="scientific">Sporolactobacillus kofuensis</name>
    <dbReference type="NCBI Taxonomy" id="269672"/>
    <lineage>
        <taxon>Bacteria</taxon>
        <taxon>Bacillati</taxon>
        <taxon>Bacillota</taxon>
        <taxon>Bacilli</taxon>
        <taxon>Bacillales</taxon>
        <taxon>Sporolactobacillaceae</taxon>
        <taxon>Sporolactobacillus</taxon>
    </lineage>
</organism>
<dbReference type="PROSITE" id="PS51780">
    <property type="entry name" value="GW"/>
    <property type="match status" value="1"/>
</dbReference>
<reference evidence="4" key="1">
    <citation type="journal article" date="2019" name="Int. J. Syst. Evol. Microbiol.">
        <title>The Global Catalogue of Microorganisms (GCM) 10K type strain sequencing project: providing services to taxonomists for standard genome sequencing and annotation.</title>
        <authorList>
            <consortium name="The Broad Institute Genomics Platform"/>
            <consortium name="The Broad Institute Genome Sequencing Center for Infectious Disease"/>
            <person name="Wu L."/>
            <person name="Ma J."/>
        </authorList>
    </citation>
    <scope>NUCLEOTIDE SEQUENCE [LARGE SCALE GENOMIC DNA]</scope>
    <source>
        <strain evidence="4">CCUG 42001</strain>
    </source>
</reference>
<proteinExistence type="predicted"/>
<evidence type="ECO:0000256" key="1">
    <source>
        <dbReference type="ARBA" id="ARBA00022729"/>
    </source>
</evidence>
<evidence type="ECO:0000313" key="3">
    <source>
        <dbReference type="EMBL" id="MFC6386097.1"/>
    </source>
</evidence>
<dbReference type="EMBL" id="JBHSTQ010000004">
    <property type="protein sequence ID" value="MFC6386097.1"/>
    <property type="molecule type" value="Genomic_DNA"/>
</dbReference>
<feature type="domain" description="GW" evidence="2">
    <location>
        <begin position="233"/>
        <end position="312"/>
    </location>
</feature>
<dbReference type="Pfam" id="PF13457">
    <property type="entry name" value="GW"/>
    <property type="match status" value="3"/>
</dbReference>
<sequence>MNAHYRIKYTHFSFVLVVILLLSLFSDYPVQAKKSYTYYVHKTSKLYTNSSSSKQFMRYVPINATLKTTSKRTSKMFRVTYGGMTGYVYRSNLWTRRTTIGRYIHKTSYLYSSRNSSKQRVWKIAINKKITTDSNLNYKMYHVNYNGKRGYVYKSNLSSYKTTVVKYVKKASRQYKNYSRTRRYSGTIPVGTRLETQSPQSNKLYWVNYNGRKSYVYAVNLSNSSNDVTISENQLPINTYGLIGDAGTHALWNMPSGTEGSHTFARLSDYNDGRPLSILKEAKVGTSEWYQIKFNSSTTAWVVKSAIQTTFRELPALSKVQDITNNNAQIYSQPVENDKFAIKDDNNQNVTLKVFQVALSVDQVAVIDGQHWVHIKKYTAGTSVGWVKADGNLNYSSVSSTADFNYLNSVKVASSSYPIFNDNNEFITYSSDYLNNNYSVNAEKVINGDMMYRLNGIGWISGRALIVSGNQTRSYNVFTQTKDGTIYLNQNTNNSNYPAGNSGLTLLNDAYKNKMLEVIDQKQTSDGTVWDFLKYNDWFDQQGKDVYIGWVRDDSLEALADATNSFSQKPVLTIPYSVSQQGLAYYSDGQYFIGFDEGGGLGSVKLYDKNASKLADSGLQNFGHTCALSYDPSSHKLFEVNSAGTTPILNTLSYDSSSKTIKVTNSISLPDSVKYVAMMAVKDKNTLILMTEKYANKETFYVVHLDDNGNVSGDIKIAQMGDMGVVQGMQYFDGNLYFMANDYLTVLDEQSVEDTANGPNGHSIIINQRYHYSIPKQDPSESEGLTVIPEESNDKLVTLSVGFHNHEIYTLQVPVSK</sequence>
<dbReference type="SUPFAM" id="SSF82057">
    <property type="entry name" value="Prokaryotic SH3-related domain"/>
    <property type="match status" value="1"/>
</dbReference>